<evidence type="ECO:0000313" key="2">
    <source>
        <dbReference type="EMBL" id="RDW83627.1"/>
    </source>
</evidence>
<protein>
    <submittedName>
        <fullName evidence="2">Uncharacterized protein</fullName>
    </submittedName>
</protein>
<name>A0A3D8SB90_9EURO</name>
<accession>A0A3D8SB90</accession>
<feature type="compositionally biased region" description="Polar residues" evidence="1">
    <location>
        <begin position="1301"/>
        <end position="1315"/>
    </location>
</feature>
<dbReference type="EMBL" id="PVWQ01000004">
    <property type="protein sequence ID" value="RDW83627.1"/>
    <property type="molecule type" value="Genomic_DNA"/>
</dbReference>
<feature type="compositionally biased region" description="Polar residues" evidence="1">
    <location>
        <begin position="1361"/>
        <end position="1370"/>
    </location>
</feature>
<feature type="compositionally biased region" description="Polar residues" evidence="1">
    <location>
        <begin position="610"/>
        <end position="619"/>
    </location>
</feature>
<proteinExistence type="predicted"/>
<organism evidence="2 3">
    <name type="scientific">Aspergillus mulundensis</name>
    <dbReference type="NCBI Taxonomy" id="1810919"/>
    <lineage>
        <taxon>Eukaryota</taxon>
        <taxon>Fungi</taxon>
        <taxon>Dikarya</taxon>
        <taxon>Ascomycota</taxon>
        <taxon>Pezizomycotina</taxon>
        <taxon>Eurotiomycetes</taxon>
        <taxon>Eurotiomycetidae</taxon>
        <taxon>Eurotiales</taxon>
        <taxon>Aspergillaceae</taxon>
        <taxon>Aspergillus</taxon>
        <taxon>Aspergillus subgen. Nidulantes</taxon>
    </lineage>
</organism>
<feature type="compositionally biased region" description="Polar residues" evidence="1">
    <location>
        <begin position="912"/>
        <end position="934"/>
    </location>
</feature>
<feature type="compositionally biased region" description="Low complexity" evidence="1">
    <location>
        <begin position="664"/>
        <end position="682"/>
    </location>
</feature>
<evidence type="ECO:0000256" key="1">
    <source>
        <dbReference type="SAM" id="MobiDB-lite"/>
    </source>
</evidence>
<evidence type="ECO:0000313" key="3">
    <source>
        <dbReference type="Proteomes" id="UP000256690"/>
    </source>
</evidence>
<feature type="region of interest" description="Disordered" evidence="1">
    <location>
        <begin position="912"/>
        <end position="1147"/>
    </location>
</feature>
<feature type="compositionally biased region" description="Low complexity" evidence="1">
    <location>
        <begin position="935"/>
        <end position="946"/>
    </location>
</feature>
<feature type="compositionally biased region" description="Low complexity" evidence="1">
    <location>
        <begin position="977"/>
        <end position="1006"/>
    </location>
</feature>
<gene>
    <name evidence="2" type="ORF">DSM5745_03953</name>
</gene>
<feature type="region of interest" description="Disordered" evidence="1">
    <location>
        <begin position="180"/>
        <end position="335"/>
    </location>
</feature>
<feature type="region of interest" description="Disordered" evidence="1">
    <location>
        <begin position="697"/>
        <end position="719"/>
    </location>
</feature>
<feature type="compositionally biased region" description="Low complexity" evidence="1">
    <location>
        <begin position="1264"/>
        <end position="1276"/>
    </location>
</feature>
<dbReference type="Proteomes" id="UP000256690">
    <property type="component" value="Unassembled WGS sequence"/>
</dbReference>
<keyword evidence="3" id="KW-1185">Reference proteome</keyword>
<comment type="caution">
    <text evidence="2">The sequence shown here is derived from an EMBL/GenBank/DDBJ whole genome shotgun (WGS) entry which is preliminary data.</text>
</comment>
<dbReference type="GeneID" id="38114323"/>
<feature type="compositionally biased region" description="Acidic residues" evidence="1">
    <location>
        <begin position="244"/>
        <end position="255"/>
    </location>
</feature>
<feature type="region of interest" description="Disordered" evidence="1">
    <location>
        <begin position="605"/>
        <end position="682"/>
    </location>
</feature>
<feature type="compositionally biased region" description="Polar residues" evidence="1">
    <location>
        <begin position="1045"/>
        <end position="1062"/>
    </location>
</feature>
<feature type="region of interest" description="Disordered" evidence="1">
    <location>
        <begin position="489"/>
        <end position="525"/>
    </location>
</feature>
<dbReference type="RefSeq" id="XP_026604965.1">
    <property type="nucleotide sequence ID" value="XM_026745969.1"/>
</dbReference>
<sequence length="1419" mass="153753">MENSKHLLPRAMDIAQMMVRCIVLLNIVHAYSTFSNVEEFFTLYKDWLKIFATASQFLIDQAGLTVLNECIDLIWTNVDSLHAYLTDLTHNPGSSARNARVIIARMDSGILLSMRRLADLTGPDGDIWKLYWRRSYNQGSNVLFAGDGYQHSPLDAMARFQGAMPALAFKVNLARDAAEAADDKPGNDSTNSDTILIDSDIDEDTPNTSVEITDHTMSDDKDENTPVTIKAEFEEDTPNTSVEITDDPMSDDNDESTPVTIKVEFDEDTPNTPVEITDDPMSDDKNENTPVRIKSEFERDEPAPSPSSTSSHTAEEADDELSDYASDYNPPAPARTSALDEFIRGLGPRIPTTRWVAAEHNNQQVADPGFDAMSDRSKDSDGDSWIAHMETVHIREGNRLIYGDMADSSSVARNNHPATQTGVDGTSAHINEANHDFVIYSNASDDGVNFDPPLSSPQPSPQPHGQKRELQHFLDQFNTVDDRNVAAKHRANTSPHGTPDPDSTAAAVGSARLRRSSWPQPRRTPYQAALFRRAFSRRRSVSPTSDQPLATIDLPTLDLTAAPQVSTPSPTLQTFDFSATSSSVTVGRSTLPELHLGDWLKESAYEPSTAPGSPTSQLAGQIDRSDESVSSSHFGPISATPERNGSGSGDVASDSFGQVLTSLGLDGSPPRDSSSSPLPNLNRPLWRGCDPVFLRFESPEHRSPSPPPNVSRPLSRGYDPVFPTFGTPEPNSNGGGITLRDVDLALFHRSGAPEPESSRAVEGNVVSDVDRILGEVADNLQAIKDRNDESESTQTIEAYVSDIQRILNELADNLQALKDRDQEDGYVVHDAESFLDAVEVTQRVIKNRDAVEFASSESNVGPLSGDEEHAGHKSALCTELWVAVQTAYTNGPNNQDPVLHQRIEELSRAIEQQENGRATRPDTTSADDTNPRVTSSRSSSSTSSSDNDSDKENNAPVAAPFSPLFVPDGDETISLPSTSSAAADSNNENNAPVAVSSSLSPALDSAQPNISPAAKPCLRPTRPVKRPLQDIWDDESDADSDSDSNQGRNVTPNLSRNRSPRGSINAGHAGLARPLSEIRRDSSSSPKRTLGDAFGSEELEGQGRNVSPKNFEDRSPRGTDNSGHVLFSPGARPAGESDFPLPEHTEEFRASPIRRTFRAEAVEIQNEYTAAVRNREFPDDALERAFVLGYYQMRQGCPPPGNVFRFQELQDEFDKGLRDTYNASPSMPDYEVDPWYENVGPEIGAQIGAEGRSGLTSDDAITVSSDGESSGSAPSENGSATGADHGSEDGSRFVIYEDASRSSTPANDAGPTSPTYSPPRAPLNLWPASPPLAAEDTQEPSYEDSEHTAPSGTVGAHRQTESPSHPLASNPQPPAHGLPDIFSGFLDTSIFSGFVVQVQDSDFAFGSFGPEAPADPRLY</sequence>
<reference evidence="2 3" key="1">
    <citation type="journal article" date="2018" name="IMA Fungus">
        <title>IMA Genome-F 9: Draft genome sequence of Annulohypoxylon stygium, Aspergillus mulundensis, Berkeleyomyces basicola (syn. Thielaviopsis basicola), Ceratocystis smalleyi, two Cercospora beticola strains, Coleophoma cylindrospora, Fusarium fracticaudum, Phialophora cf. hyalina, and Morchella septimelata.</title>
        <authorList>
            <person name="Wingfield B.D."/>
            <person name="Bills G.F."/>
            <person name="Dong Y."/>
            <person name="Huang W."/>
            <person name="Nel W.J."/>
            <person name="Swalarsk-Parry B.S."/>
            <person name="Vaghefi N."/>
            <person name="Wilken P.M."/>
            <person name="An Z."/>
            <person name="de Beer Z.W."/>
            <person name="De Vos L."/>
            <person name="Chen L."/>
            <person name="Duong T.A."/>
            <person name="Gao Y."/>
            <person name="Hammerbacher A."/>
            <person name="Kikkert J.R."/>
            <person name="Li Y."/>
            <person name="Li H."/>
            <person name="Li K."/>
            <person name="Li Q."/>
            <person name="Liu X."/>
            <person name="Ma X."/>
            <person name="Naidoo K."/>
            <person name="Pethybridge S.J."/>
            <person name="Sun J."/>
            <person name="Steenkamp E.T."/>
            <person name="van der Nest M.A."/>
            <person name="van Wyk S."/>
            <person name="Wingfield M.J."/>
            <person name="Xiong C."/>
            <person name="Yue Q."/>
            <person name="Zhang X."/>
        </authorList>
    </citation>
    <scope>NUCLEOTIDE SEQUENCE [LARGE SCALE GENOMIC DNA]</scope>
    <source>
        <strain evidence="2 3">DSM 5745</strain>
    </source>
</reference>
<feature type="region of interest" description="Disordered" evidence="1">
    <location>
        <begin position="442"/>
        <end position="467"/>
    </location>
</feature>
<feature type="compositionally biased region" description="Basic and acidic residues" evidence="1">
    <location>
        <begin position="282"/>
        <end position="302"/>
    </location>
</feature>
<feature type="compositionally biased region" description="Acidic residues" evidence="1">
    <location>
        <begin position="1031"/>
        <end position="1042"/>
    </location>
</feature>
<feature type="region of interest" description="Disordered" evidence="1">
    <location>
        <begin position="1249"/>
        <end position="1380"/>
    </location>
</feature>